<comment type="caution">
    <text evidence="1">The sequence shown here is derived from an EMBL/GenBank/DDBJ whole genome shotgun (WGS) entry which is preliminary data.</text>
</comment>
<sequence>MGFKRLILMVASILGILIISKTERVERWLDRFILSPSLSDQMERTGVEERKEYRFGNLYALVQYAKKTMDTVHTKNNVILLPPNEYMRSIKSGFDFPEPLSFYYHTGGIKAVITTSPNVEDANWTFIPRGEGSVALVPITKEELHKLLITYKKYNPI</sequence>
<dbReference type="Proteomes" id="UP000239872">
    <property type="component" value="Unassembled WGS sequence"/>
</dbReference>
<reference evidence="1 2" key="1">
    <citation type="submission" date="2018-01" db="EMBL/GenBank/DDBJ databases">
        <title>A novel member of the phylum Bacteroidetes isolated from glacier ice.</title>
        <authorList>
            <person name="Liu Q."/>
            <person name="Xin Y.-H."/>
        </authorList>
    </citation>
    <scope>NUCLEOTIDE SEQUENCE [LARGE SCALE GENOMIC DNA]</scope>
    <source>
        <strain evidence="1 2">RB1R16</strain>
    </source>
</reference>
<dbReference type="RefSeq" id="WP_105039327.1">
    <property type="nucleotide sequence ID" value="NZ_PPSL01000003.1"/>
</dbReference>
<evidence type="ECO:0000313" key="2">
    <source>
        <dbReference type="Proteomes" id="UP000239872"/>
    </source>
</evidence>
<dbReference type="AlphaFoldDB" id="A0A2S7SUK3"/>
<organism evidence="1 2">
    <name type="scientific">Flavipsychrobacter stenotrophus</name>
    <dbReference type="NCBI Taxonomy" id="2077091"/>
    <lineage>
        <taxon>Bacteria</taxon>
        <taxon>Pseudomonadati</taxon>
        <taxon>Bacteroidota</taxon>
        <taxon>Chitinophagia</taxon>
        <taxon>Chitinophagales</taxon>
        <taxon>Chitinophagaceae</taxon>
        <taxon>Flavipsychrobacter</taxon>
    </lineage>
</organism>
<proteinExistence type="predicted"/>
<name>A0A2S7SUK3_9BACT</name>
<gene>
    <name evidence="1" type="ORF">CJD36_011545</name>
</gene>
<accession>A0A2S7SUK3</accession>
<keyword evidence="2" id="KW-1185">Reference proteome</keyword>
<evidence type="ECO:0000313" key="1">
    <source>
        <dbReference type="EMBL" id="PQJ10599.1"/>
    </source>
</evidence>
<dbReference type="EMBL" id="PPSL01000003">
    <property type="protein sequence ID" value="PQJ10599.1"/>
    <property type="molecule type" value="Genomic_DNA"/>
</dbReference>
<dbReference type="OrthoDB" id="667491at2"/>
<protein>
    <submittedName>
        <fullName evidence="1">Uncharacterized protein</fullName>
    </submittedName>
</protein>